<evidence type="ECO:0000313" key="4">
    <source>
        <dbReference type="Proteomes" id="UP000219422"/>
    </source>
</evidence>
<gene>
    <name evidence="2" type="ORF">A6768_16590</name>
    <name evidence="3" type="ORF">A6768_24765</name>
</gene>
<dbReference type="PANTHER" id="PTHR40275:SF1">
    <property type="entry name" value="SSL7038 PROTEIN"/>
    <property type="match status" value="1"/>
</dbReference>
<dbReference type="SUPFAM" id="SSF47413">
    <property type="entry name" value="lambda repressor-like DNA-binding domains"/>
    <property type="match status" value="1"/>
</dbReference>
<dbReference type="GO" id="GO:0003677">
    <property type="term" value="F:DNA binding"/>
    <property type="evidence" value="ECO:0007669"/>
    <property type="project" value="InterPro"/>
</dbReference>
<dbReference type="InterPro" id="IPR001387">
    <property type="entry name" value="Cro/C1-type_HTH"/>
</dbReference>
<dbReference type="KEGG" id="sya:A6768_24765"/>
<sequence>MAIKTEPWDAAEFLGSEEDIRHYLEAAFEDGDPVVIRSAFADVARARGMTALAKDAGVSRETLYKAFAENGNPTLDTLMKVTKALGVRLSIAA</sequence>
<organism evidence="2 4">
    <name type="scientific">Sphingobium yanoikuyae</name>
    <name type="common">Sphingomonas yanoikuyae</name>
    <dbReference type="NCBI Taxonomy" id="13690"/>
    <lineage>
        <taxon>Bacteria</taxon>
        <taxon>Pseudomonadati</taxon>
        <taxon>Pseudomonadota</taxon>
        <taxon>Alphaproteobacteria</taxon>
        <taxon>Sphingomonadales</taxon>
        <taxon>Sphingomonadaceae</taxon>
        <taxon>Sphingobium</taxon>
    </lineage>
</organism>
<protein>
    <submittedName>
        <fullName evidence="2">Putative addiction module antidote protein</fullName>
    </submittedName>
</protein>
<dbReference type="InterPro" id="IPR010982">
    <property type="entry name" value="Lambda_DNA-bd_dom_sf"/>
</dbReference>
<dbReference type="Gene3D" id="1.10.260.40">
    <property type="entry name" value="lambda repressor-like DNA-binding domains"/>
    <property type="match status" value="1"/>
</dbReference>
<dbReference type="Proteomes" id="UP000219422">
    <property type="component" value="Chromosome"/>
</dbReference>
<dbReference type="EMBL" id="CP023741">
    <property type="protein sequence ID" value="ATI83364.1"/>
    <property type="molecule type" value="Genomic_DNA"/>
</dbReference>
<evidence type="ECO:0000313" key="3">
    <source>
        <dbReference type="EMBL" id="ATI83521.1"/>
    </source>
</evidence>
<evidence type="ECO:0000313" key="2">
    <source>
        <dbReference type="EMBL" id="ATI83364.1"/>
    </source>
</evidence>
<dbReference type="PROSITE" id="PS50943">
    <property type="entry name" value="HTH_CROC1"/>
    <property type="match status" value="1"/>
</dbReference>
<dbReference type="NCBIfam" id="TIGR02684">
    <property type="entry name" value="dnstrm_HI1420"/>
    <property type="match status" value="1"/>
</dbReference>
<evidence type="ECO:0000259" key="1">
    <source>
        <dbReference type="PROSITE" id="PS50943"/>
    </source>
</evidence>
<proteinExistence type="predicted"/>
<dbReference type="CDD" id="cd00093">
    <property type="entry name" value="HTH_XRE"/>
    <property type="match status" value="1"/>
</dbReference>
<dbReference type="PANTHER" id="PTHR40275">
    <property type="entry name" value="SSL7038 PROTEIN"/>
    <property type="match status" value="1"/>
</dbReference>
<dbReference type="EMBL" id="CP023741">
    <property type="protein sequence ID" value="ATI83521.1"/>
    <property type="molecule type" value="Genomic_DNA"/>
</dbReference>
<accession>A0A291N7I4</accession>
<feature type="domain" description="HTH cro/C1-type" evidence="1">
    <location>
        <begin position="49"/>
        <end position="92"/>
    </location>
</feature>
<dbReference type="AlphaFoldDB" id="A0A291N7I4"/>
<dbReference type="Pfam" id="PF21716">
    <property type="entry name" value="dnstrm_HI1420"/>
    <property type="match status" value="1"/>
</dbReference>
<dbReference type="InterPro" id="IPR014057">
    <property type="entry name" value="HI1420"/>
</dbReference>
<name>A0A291N7I4_SPHYA</name>
<reference evidence="2 4" key="1">
    <citation type="submission" date="2017-10" db="EMBL/GenBank/DDBJ databases">
        <title>Sphingobium yanoikuyae S72.</title>
        <authorList>
            <person name="Sanchez E."/>
            <person name="Bustos P."/>
            <person name="Mendoza P."/>
            <person name="Guo X."/>
            <person name="Mendoza A."/>
        </authorList>
    </citation>
    <scope>NUCLEOTIDE SEQUENCE [LARGE SCALE GENOMIC DNA]</scope>
    <source>
        <strain evidence="2 4">S72</strain>
    </source>
</reference>
<dbReference type="KEGG" id="sya:A6768_16590"/>